<reference evidence="2 3" key="1">
    <citation type="submission" date="2021-11" db="EMBL/GenBank/DDBJ databases">
        <title>Whole genome of Geoglobus acetivorans.</title>
        <authorList>
            <person name="Liu D."/>
        </authorList>
    </citation>
    <scope>NUCLEOTIDE SEQUENCE [LARGE SCALE GENOMIC DNA]</scope>
    <source>
        <strain evidence="2 3">SBH6</strain>
    </source>
</reference>
<accession>A0ABZ3H402</accession>
<dbReference type="Gene3D" id="3.40.50.1010">
    <property type="entry name" value="5'-nuclease"/>
    <property type="match status" value="1"/>
</dbReference>
<organism evidence="2 3">
    <name type="scientific">Geoglobus acetivorans</name>
    <dbReference type="NCBI Taxonomy" id="565033"/>
    <lineage>
        <taxon>Archaea</taxon>
        <taxon>Methanobacteriati</taxon>
        <taxon>Methanobacteriota</taxon>
        <taxon>Archaeoglobi</taxon>
        <taxon>Archaeoglobales</taxon>
        <taxon>Archaeoglobaceae</taxon>
        <taxon>Geoglobus</taxon>
    </lineage>
</organism>
<name>A0ABZ3H402_GEOAI</name>
<evidence type="ECO:0000313" key="3">
    <source>
        <dbReference type="Proteomes" id="UP001492541"/>
    </source>
</evidence>
<dbReference type="GeneID" id="90448197"/>
<dbReference type="SUPFAM" id="SSF88723">
    <property type="entry name" value="PIN domain-like"/>
    <property type="match status" value="1"/>
</dbReference>
<dbReference type="EMBL" id="CP087714">
    <property type="protein sequence ID" value="XAT63951.1"/>
    <property type="molecule type" value="Genomic_DNA"/>
</dbReference>
<evidence type="ECO:0000259" key="1">
    <source>
        <dbReference type="Pfam" id="PF01850"/>
    </source>
</evidence>
<sequence length="136" mass="15961">MSDVFLDTNVLVRVLNREEGYKDTIKSLAKIKVNNFTFKMSCIVHFEILWGFSLYGGEVEKYENILKKYEFEIVPLTKEDVELASKYCNEKSRIRDYFIGATVKNRKGTLLTYNLSDFKWIGDVHTPEEFVENLLK</sequence>
<dbReference type="InterPro" id="IPR002716">
    <property type="entry name" value="PIN_dom"/>
</dbReference>
<gene>
    <name evidence="2" type="ORF">LPQ35_00895</name>
</gene>
<dbReference type="RefSeq" id="WP_193808590.1">
    <property type="nucleotide sequence ID" value="NZ_CP087714.1"/>
</dbReference>
<feature type="domain" description="PIN" evidence="1">
    <location>
        <begin position="4"/>
        <end position="114"/>
    </location>
</feature>
<dbReference type="InterPro" id="IPR029060">
    <property type="entry name" value="PIN-like_dom_sf"/>
</dbReference>
<dbReference type="Proteomes" id="UP001492541">
    <property type="component" value="Chromosome"/>
</dbReference>
<dbReference type="Pfam" id="PF01850">
    <property type="entry name" value="PIN"/>
    <property type="match status" value="1"/>
</dbReference>
<proteinExistence type="predicted"/>
<keyword evidence="3" id="KW-1185">Reference proteome</keyword>
<protein>
    <submittedName>
        <fullName evidence="2">PIN domain-containing protein</fullName>
    </submittedName>
</protein>
<evidence type="ECO:0000313" key="2">
    <source>
        <dbReference type="EMBL" id="XAT63951.1"/>
    </source>
</evidence>